<keyword evidence="2" id="KW-0547">Nucleotide-binding</keyword>
<dbReference type="PANTHER" id="PTHR43289:SF6">
    <property type="entry name" value="SERINE_THREONINE-PROTEIN KINASE NEKL-3"/>
    <property type="match status" value="1"/>
</dbReference>
<dbReference type="Pfam" id="PF00069">
    <property type="entry name" value="Pkinase"/>
    <property type="match status" value="1"/>
</dbReference>
<evidence type="ECO:0000313" key="7">
    <source>
        <dbReference type="EMBL" id="AEI62418.1"/>
    </source>
</evidence>
<dbReference type="eggNOG" id="COG0515">
    <property type="taxonomic scope" value="Bacteria"/>
</dbReference>
<dbReference type="Proteomes" id="UP000000488">
    <property type="component" value="Chromosome"/>
</dbReference>
<dbReference type="GO" id="GO:0004674">
    <property type="term" value="F:protein serine/threonine kinase activity"/>
    <property type="evidence" value="ECO:0007669"/>
    <property type="project" value="UniProtKB-KW"/>
</dbReference>
<evidence type="ECO:0000259" key="6">
    <source>
        <dbReference type="PROSITE" id="PS50011"/>
    </source>
</evidence>
<feature type="compositionally biased region" description="Basic and acidic residues" evidence="5">
    <location>
        <begin position="996"/>
        <end position="1005"/>
    </location>
</feature>
<dbReference type="Gene3D" id="3.40.50.300">
    <property type="entry name" value="P-loop containing nucleotide triphosphate hydrolases"/>
    <property type="match status" value="1"/>
</dbReference>
<dbReference type="InterPro" id="IPR008266">
    <property type="entry name" value="Tyr_kinase_AS"/>
</dbReference>
<evidence type="ECO:0000256" key="4">
    <source>
        <dbReference type="ARBA" id="ARBA00022840"/>
    </source>
</evidence>
<dbReference type="HOGENOM" id="CLU_278343_0_0_7"/>
<evidence type="ECO:0000256" key="5">
    <source>
        <dbReference type="SAM" id="MobiDB-lite"/>
    </source>
</evidence>
<dbReference type="SUPFAM" id="SSF52540">
    <property type="entry name" value="P-loop containing nucleoside triphosphate hydrolases"/>
    <property type="match status" value="1"/>
</dbReference>
<evidence type="ECO:0000256" key="2">
    <source>
        <dbReference type="ARBA" id="ARBA00022741"/>
    </source>
</evidence>
<accession>F8CHQ5</accession>
<name>F8CHQ5_MYXFH</name>
<evidence type="ECO:0000313" key="9">
    <source>
        <dbReference type="Proteomes" id="UP000000488"/>
    </source>
</evidence>
<dbReference type="InterPro" id="IPR011009">
    <property type="entry name" value="Kinase-like_dom_sf"/>
</dbReference>
<proteinExistence type="predicted"/>
<organism evidence="8 9">
    <name type="scientific">Myxococcus fulvus (strain ATCC BAA-855 / HW-1)</name>
    <dbReference type="NCBI Taxonomy" id="483219"/>
    <lineage>
        <taxon>Bacteria</taxon>
        <taxon>Pseudomonadati</taxon>
        <taxon>Myxococcota</taxon>
        <taxon>Myxococcia</taxon>
        <taxon>Myxococcales</taxon>
        <taxon>Cystobacterineae</taxon>
        <taxon>Myxococcaceae</taxon>
        <taxon>Myxococcus</taxon>
    </lineage>
</organism>
<sequence>MKGVYIAPGTRNVDVPILVRNGGDIAVAGVSVLVGRPAKGDSPLRSVNSEIHVPWLSDQNLEDTAAVVVACTLELDPERIDLPRELRLSVRTSWFGGKGEETYVIPIRTEHPDLIDARMNGYDGRPVDLNADQTLRLSSTTVQKCFSKLRDELGDGKPLRAYIYGRRRRGKSSICSSLRDNRSVRRNFAVQDRVWNGARMTTVETAFSTLAETLASALAKTGVSVGKLDLSHLSRADEISERFLFWFDTLSDSLPEKKRVFLILDEFQKWLAGLGSPQERIALLSALRHFNDRPSKLEVSFVLSGLHNLKTLIQESNDLANALEAFEIRALTNEEADRYLRERLPLDLDGRTRRRLVSLSGGNPYVLNRLGGNLLEALREKRRRWCTAADVDALLADDDAQTGRLNEFVKYMLHEDEDDGAATLRQLTVLRAAASTLKERGDFDGYVRTTDVEGWLTKNSIEFENGLVERQLEELSQLDLLQIRPGGRYYLRGEWLCRALAALDPVLVKLQAVTTRGDPELVLGRFRRKQLLGRGGEAEVWLAENVLEGGRDVVLRIYPLSTVGLRQRVEREKEILERVRHPNVVAFNGASIDDRHGGIVVLDHIAGSTLDELLTSKPPAAQSILPGGDLERQVELLKKLASAVSACHSAGVVHKDLSPRNVMLSQQMGVWEPKVIDFGIAGFDTQPVDSGSTTVMGTPGYVAPEKLRLRSARRTPAADIYSLGALFVRLLTGIEPGYLVDHGPALRTAFLDSKIPSRVLDLVQRMLSEAPDSRPSADEVRNGLETVLEPLTWSELRLHAQTAYLEDRSADAVRLFGQALAAVPVAERVGDTYSVLLDEALDVLQQPSESKIPWDAQWLSHWLSLARQTANHRPDTRRVLTVLLQYRMRLKEAGMSLLKELVTRLAEPPTSAFLNALVASLGRQEELRDPAVVERTFDALATYCAEKHIETNLVEDFCVACARSSRVKYQSLLGAELWLQRARRLGGAPRGDYAAESKALEDARRKTGKLQTLPREPEKQESFRFGEGERGHLSVERLERFDENVRRRFPFIHRLERVRKDRGLQVARPTLLRLDNIGNHVPQGGADPGNIIPMAFDASFTGDVALRVNITLVSGTTAAQREAAYDVLKAEADLFDCLD</sequence>
<dbReference type="InterPro" id="IPR027417">
    <property type="entry name" value="P-loop_NTPase"/>
</dbReference>
<keyword evidence="1" id="KW-0808">Transferase</keyword>
<dbReference type="AlphaFoldDB" id="F8CHQ5"/>
<dbReference type="KEGG" id="mfu:LILAB_02455"/>
<reference evidence="8 9" key="1">
    <citation type="journal article" date="2011" name="J. Bacteriol.">
        <title>Genome sequence of the halotolerant marine bacterium Myxococcus fulvus HW-1.</title>
        <authorList>
            <person name="Li Z.F."/>
            <person name="Li X."/>
            <person name="Liu H."/>
            <person name="Liu X."/>
            <person name="Han K."/>
            <person name="Wu Z.H."/>
            <person name="Hu W."/>
            <person name="Li F.F."/>
            <person name="Li Y.Z."/>
        </authorList>
    </citation>
    <scope>NUCLEOTIDE SEQUENCE [LARGE SCALE GENOMIC DNA]</scope>
    <source>
        <strain evidence="9">ATCC BAA-855 / HW-1</strain>
        <strain evidence="8">HW-1</strain>
    </source>
</reference>
<keyword evidence="8" id="KW-0723">Serine/threonine-protein kinase</keyword>
<feature type="compositionally biased region" description="Basic and acidic residues" evidence="5">
    <location>
        <begin position="1015"/>
        <end position="1024"/>
    </location>
</feature>
<evidence type="ECO:0000313" key="8">
    <source>
        <dbReference type="EMBL" id="AEI68738.1"/>
    </source>
</evidence>
<dbReference type="EMBL" id="CP002830">
    <property type="protein sequence ID" value="AEI62418.1"/>
    <property type="molecule type" value="Genomic_DNA"/>
</dbReference>
<keyword evidence="3 8" id="KW-0418">Kinase</keyword>
<evidence type="ECO:0000256" key="3">
    <source>
        <dbReference type="ARBA" id="ARBA00022777"/>
    </source>
</evidence>
<dbReference type="InterPro" id="IPR000719">
    <property type="entry name" value="Prot_kinase_dom"/>
</dbReference>
<dbReference type="CDD" id="cd14014">
    <property type="entry name" value="STKc_PknB_like"/>
    <property type="match status" value="1"/>
</dbReference>
<gene>
    <name evidence="7" type="ordered locus">LILAB_02455</name>
    <name evidence="8" type="ordered locus">LILAB_34285</name>
</gene>
<dbReference type="EMBL" id="CP002830">
    <property type="protein sequence ID" value="AEI68738.1"/>
    <property type="molecule type" value="Genomic_DNA"/>
</dbReference>
<dbReference type="PROSITE" id="PS50011">
    <property type="entry name" value="PROTEIN_KINASE_DOM"/>
    <property type="match status" value="1"/>
</dbReference>
<dbReference type="STRING" id="483219.LILAB_02455"/>
<keyword evidence="4" id="KW-0067">ATP-binding</keyword>
<protein>
    <submittedName>
        <fullName evidence="8">Serine/threonine protein kinase</fullName>
    </submittedName>
</protein>
<feature type="region of interest" description="Disordered" evidence="5">
    <location>
        <begin position="996"/>
        <end position="1024"/>
    </location>
</feature>
<dbReference type="GO" id="GO:0005524">
    <property type="term" value="F:ATP binding"/>
    <property type="evidence" value="ECO:0007669"/>
    <property type="project" value="UniProtKB-KW"/>
</dbReference>
<feature type="domain" description="Protein kinase" evidence="6">
    <location>
        <begin position="526"/>
        <end position="788"/>
    </location>
</feature>
<dbReference type="PROSITE" id="PS00109">
    <property type="entry name" value="PROTEIN_KINASE_TYR"/>
    <property type="match status" value="1"/>
</dbReference>
<dbReference type="PANTHER" id="PTHR43289">
    <property type="entry name" value="MITOGEN-ACTIVATED PROTEIN KINASE KINASE KINASE 20-RELATED"/>
    <property type="match status" value="1"/>
</dbReference>
<dbReference type="SUPFAM" id="SSF56112">
    <property type="entry name" value="Protein kinase-like (PK-like)"/>
    <property type="match status" value="1"/>
</dbReference>
<dbReference type="Gene3D" id="1.10.510.10">
    <property type="entry name" value="Transferase(Phosphotransferase) domain 1"/>
    <property type="match status" value="1"/>
</dbReference>
<dbReference type="KEGG" id="mfu:LILAB_34285"/>
<evidence type="ECO:0000256" key="1">
    <source>
        <dbReference type="ARBA" id="ARBA00022679"/>
    </source>
</evidence>